<proteinExistence type="predicted"/>
<dbReference type="AlphaFoldDB" id="A0A371DH18"/>
<dbReference type="SMART" id="SM00906">
    <property type="entry name" value="Fungal_trans"/>
    <property type="match status" value="1"/>
</dbReference>
<dbReference type="PANTHER" id="PTHR46910">
    <property type="entry name" value="TRANSCRIPTION FACTOR PDR1"/>
    <property type="match status" value="1"/>
</dbReference>
<feature type="region of interest" description="Disordered" evidence="3">
    <location>
        <begin position="1"/>
        <end position="20"/>
    </location>
</feature>
<dbReference type="SUPFAM" id="SSF57701">
    <property type="entry name" value="Zn2/Cys6 DNA-binding domain"/>
    <property type="match status" value="1"/>
</dbReference>
<dbReference type="STRING" id="139420.A0A371DH18"/>
<evidence type="ECO:0000259" key="4">
    <source>
        <dbReference type="SMART" id="SM00906"/>
    </source>
</evidence>
<keyword evidence="6" id="KW-1185">Reference proteome</keyword>
<evidence type="ECO:0000256" key="1">
    <source>
        <dbReference type="ARBA" id="ARBA00022723"/>
    </source>
</evidence>
<dbReference type="InterPro" id="IPR050987">
    <property type="entry name" value="AtrR-like"/>
</dbReference>
<dbReference type="GO" id="GO:0008270">
    <property type="term" value="F:zinc ion binding"/>
    <property type="evidence" value="ECO:0007669"/>
    <property type="project" value="InterPro"/>
</dbReference>
<dbReference type="EMBL" id="KZ857393">
    <property type="protein sequence ID" value="RDX51803.1"/>
    <property type="molecule type" value="Genomic_DNA"/>
</dbReference>
<dbReference type="Gene3D" id="4.10.240.10">
    <property type="entry name" value="Zn(2)-C6 fungal-type DNA-binding domain"/>
    <property type="match status" value="1"/>
</dbReference>
<evidence type="ECO:0000256" key="2">
    <source>
        <dbReference type="ARBA" id="ARBA00023242"/>
    </source>
</evidence>
<organism evidence="5 6">
    <name type="scientific">Lentinus brumalis</name>
    <dbReference type="NCBI Taxonomy" id="2498619"/>
    <lineage>
        <taxon>Eukaryota</taxon>
        <taxon>Fungi</taxon>
        <taxon>Dikarya</taxon>
        <taxon>Basidiomycota</taxon>
        <taxon>Agaricomycotina</taxon>
        <taxon>Agaricomycetes</taxon>
        <taxon>Polyporales</taxon>
        <taxon>Polyporaceae</taxon>
        <taxon>Lentinus</taxon>
    </lineage>
</organism>
<dbReference type="OrthoDB" id="4456959at2759"/>
<dbReference type="GO" id="GO:0000981">
    <property type="term" value="F:DNA-binding transcription factor activity, RNA polymerase II-specific"/>
    <property type="evidence" value="ECO:0007669"/>
    <property type="project" value="InterPro"/>
</dbReference>
<protein>
    <recommendedName>
        <fullName evidence="4">Xylanolytic transcriptional activator regulatory domain-containing protein</fullName>
    </recommendedName>
</protein>
<feature type="compositionally biased region" description="Polar residues" evidence="3">
    <location>
        <begin position="105"/>
        <end position="116"/>
    </location>
</feature>
<name>A0A371DH18_9APHY</name>
<keyword evidence="2" id="KW-0539">Nucleus</keyword>
<feature type="region of interest" description="Disordered" evidence="3">
    <location>
        <begin position="94"/>
        <end position="116"/>
    </location>
</feature>
<gene>
    <name evidence="5" type="ORF">OH76DRAFT_1346475</name>
</gene>
<dbReference type="CDD" id="cd12148">
    <property type="entry name" value="fungal_TF_MHR"/>
    <property type="match status" value="1"/>
</dbReference>
<dbReference type="InterPro" id="IPR001138">
    <property type="entry name" value="Zn2Cys6_DnaBD"/>
</dbReference>
<dbReference type="PANTHER" id="PTHR46910:SF38">
    <property type="entry name" value="ZN(2)-C6 FUNGAL-TYPE DOMAIN-CONTAINING PROTEIN"/>
    <property type="match status" value="1"/>
</dbReference>
<dbReference type="InterPro" id="IPR036864">
    <property type="entry name" value="Zn2-C6_fun-type_DNA-bd_sf"/>
</dbReference>
<evidence type="ECO:0000313" key="5">
    <source>
        <dbReference type="EMBL" id="RDX51803.1"/>
    </source>
</evidence>
<evidence type="ECO:0000313" key="6">
    <source>
        <dbReference type="Proteomes" id="UP000256964"/>
    </source>
</evidence>
<dbReference type="Proteomes" id="UP000256964">
    <property type="component" value="Unassembled WGS sequence"/>
</dbReference>
<dbReference type="GO" id="GO:0006351">
    <property type="term" value="P:DNA-templated transcription"/>
    <property type="evidence" value="ECO:0007669"/>
    <property type="project" value="InterPro"/>
</dbReference>
<evidence type="ECO:0000256" key="3">
    <source>
        <dbReference type="SAM" id="MobiDB-lite"/>
    </source>
</evidence>
<keyword evidence="1" id="KW-0479">Metal-binding</keyword>
<sequence length="620" mass="70547">MSSTEEDNALAAPSSKRRKYPRACDYCRRKKSDGPQMPNHRCSKCIYKKIDCTYVEPLHKHFYPSSHVNALESRMQKLERLVKQLDPDIDIAKELDEQDAPSRPNPSTVSESSQSKRAFPLAGFPIRDQTEYEPSEDESELQEVNLIEEFGKVSLRPASYLYHGKSSSMVLLRAAKDLNNMCGKEKASSVLRDQSRLFPYSPGPSEEFRWLSGTCPDRIPPFHDFPPQDLMRTLIDLYFAEVNAYSPLLHEPTFRQCVSQGLHLSPGGFGPTLLLVCATGARWSGDARTLGSGTSASTWPGWKWFQQVEDVYRSVVAPPDVYDLQIRVLMVMYLQGTTVTHACWATTGAGIRIGVEMGAHRKKRYEDEHSVEGELLKRAFWILVTQDWGMAFTTGRPASIHDEDTDLPLPIECDDEYWTDASGKPTFNQPPGKPSKVSFFICYLRLMQVLAFAVRTVYAINKSRVQLRHGDQQWEERTVAELDSALNRWVDAVPDHLKLIPQREDGLFFRQSATLFSHFYLFQIAVHRPFIDKRKRESPLSFTSIMICLNAAKSAIRVLDELYRRIGTPLHRNVGTLFFAAMVIILHISSEKGAGRSHTLETEVKEVQKCMEMLRAVEQE</sequence>
<dbReference type="Pfam" id="PF04082">
    <property type="entry name" value="Fungal_trans"/>
    <property type="match status" value="1"/>
</dbReference>
<dbReference type="CDD" id="cd00067">
    <property type="entry name" value="GAL4"/>
    <property type="match status" value="1"/>
</dbReference>
<accession>A0A371DH18</accession>
<feature type="domain" description="Xylanolytic transcriptional activator regulatory" evidence="4">
    <location>
        <begin position="343"/>
        <end position="416"/>
    </location>
</feature>
<dbReference type="InterPro" id="IPR007219">
    <property type="entry name" value="XnlR_reg_dom"/>
</dbReference>
<dbReference type="GO" id="GO:0003677">
    <property type="term" value="F:DNA binding"/>
    <property type="evidence" value="ECO:0007669"/>
    <property type="project" value="InterPro"/>
</dbReference>
<reference evidence="5 6" key="1">
    <citation type="journal article" date="2018" name="Biotechnol. Biofuels">
        <title>Integrative visual omics of the white-rot fungus Polyporus brumalis exposes the biotechnological potential of its oxidative enzymes for delignifying raw plant biomass.</title>
        <authorList>
            <person name="Miyauchi S."/>
            <person name="Rancon A."/>
            <person name="Drula E."/>
            <person name="Hage H."/>
            <person name="Chaduli D."/>
            <person name="Favel A."/>
            <person name="Grisel S."/>
            <person name="Henrissat B."/>
            <person name="Herpoel-Gimbert I."/>
            <person name="Ruiz-Duenas F.J."/>
            <person name="Chevret D."/>
            <person name="Hainaut M."/>
            <person name="Lin J."/>
            <person name="Wang M."/>
            <person name="Pangilinan J."/>
            <person name="Lipzen A."/>
            <person name="Lesage-Meessen L."/>
            <person name="Navarro D."/>
            <person name="Riley R."/>
            <person name="Grigoriev I.V."/>
            <person name="Zhou S."/>
            <person name="Raouche S."/>
            <person name="Rosso M.N."/>
        </authorList>
    </citation>
    <scope>NUCLEOTIDE SEQUENCE [LARGE SCALE GENOMIC DNA]</scope>
    <source>
        <strain evidence="5 6">BRFM 1820</strain>
    </source>
</reference>